<keyword evidence="10" id="KW-0547">Nucleotide-binding</keyword>
<organism evidence="25 26">
    <name type="scientific">Pseudomonas chlororaphis subsp. aurantiaca</name>
    <dbReference type="NCBI Taxonomy" id="86192"/>
    <lineage>
        <taxon>Bacteria</taxon>
        <taxon>Pseudomonadati</taxon>
        <taxon>Pseudomonadota</taxon>
        <taxon>Gammaproteobacteria</taxon>
        <taxon>Pseudomonadales</taxon>
        <taxon>Pseudomonadaceae</taxon>
        <taxon>Pseudomonas</taxon>
    </lineage>
</organism>
<dbReference type="Pfam" id="PF00072">
    <property type="entry name" value="Response_reg"/>
    <property type="match status" value="1"/>
</dbReference>
<dbReference type="Pfam" id="PF02518">
    <property type="entry name" value="HATPase_c"/>
    <property type="match status" value="1"/>
</dbReference>
<dbReference type="Pfam" id="PF00512">
    <property type="entry name" value="HisKA"/>
    <property type="match status" value="1"/>
</dbReference>
<dbReference type="GO" id="GO:0005524">
    <property type="term" value="F:ATP binding"/>
    <property type="evidence" value="ECO:0007669"/>
    <property type="project" value="UniProtKB-KW"/>
</dbReference>
<dbReference type="PROSITE" id="PS50109">
    <property type="entry name" value="HIS_KIN"/>
    <property type="match status" value="1"/>
</dbReference>
<dbReference type="CDD" id="cd17546">
    <property type="entry name" value="REC_hyHK_CKI1_RcsC-like"/>
    <property type="match status" value="1"/>
</dbReference>
<protein>
    <recommendedName>
        <fullName evidence="3">histidine kinase</fullName>
        <ecNumber evidence="3">2.7.13.3</ecNumber>
    </recommendedName>
</protein>
<feature type="chain" id="PRO_5042535777" description="histidine kinase" evidence="19">
    <location>
        <begin position="27"/>
        <end position="1215"/>
    </location>
</feature>
<dbReference type="PROSITE" id="PS50110">
    <property type="entry name" value="RESPONSE_REGULATORY"/>
    <property type="match status" value="1"/>
</dbReference>
<evidence type="ECO:0000259" key="20">
    <source>
        <dbReference type="PROSITE" id="PS50109"/>
    </source>
</evidence>
<dbReference type="PROSITE" id="PS50112">
    <property type="entry name" value="PAS"/>
    <property type="match status" value="1"/>
</dbReference>
<dbReference type="GO" id="GO:0000155">
    <property type="term" value="F:phosphorelay sensor kinase activity"/>
    <property type="evidence" value="ECO:0007669"/>
    <property type="project" value="InterPro"/>
</dbReference>
<name>A0AAJ0ZHW2_9PSED</name>
<evidence type="ECO:0000256" key="12">
    <source>
        <dbReference type="ARBA" id="ARBA00022840"/>
    </source>
</evidence>
<evidence type="ECO:0000256" key="15">
    <source>
        <dbReference type="ARBA" id="ARBA00023136"/>
    </source>
</evidence>
<dbReference type="InterPro" id="IPR003661">
    <property type="entry name" value="HisK_dim/P_dom"/>
</dbReference>
<proteinExistence type="predicted"/>
<evidence type="ECO:0000256" key="9">
    <source>
        <dbReference type="ARBA" id="ARBA00022729"/>
    </source>
</evidence>
<dbReference type="FunFam" id="3.30.565.10:FF:000010">
    <property type="entry name" value="Sensor histidine kinase RcsC"/>
    <property type="match status" value="1"/>
</dbReference>
<keyword evidence="9 19" id="KW-0732">Signal</keyword>
<keyword evidence="12" id="KW-0067">ATP-binding</keyword>
<dbReference type="EMBL" id="JAEEFW010000002">
    <property type="protein sequence ID" value="MBU4632853.1"/>
    <property type="molecule type" value="Genomic_DNA"/>
</dbReference>
<keyword evidence="6 17" id="KW-0597">Phosphoprotein</keyword>
<dbReference type="InterPro" id="IPR005467">
    <property type="entry name" value="His_kinase_dom"/>
</dbReference>
<dbReference type="CDD" id="cd00088">
    <property type="entry name" value="HPT"/>
    <property type="match status" value="1"/>
</dbReference>
<dbReference type="EC" id="2.7.13.3" evidence="3"/>
<keyword evidence="5" id="KW-0997">Cell inner membrane</keyword>
<sequence>MGNHLRTGLAVLFLLLQLGTAPAAMAEAKIESMGVLGRSSVDDYRVSLDEADWSWLRQKGTLLLGASAPDYAPFDMTGNGRAFEGLSADYAVLLASLLHVNVQVRRYASRAEVIQALKHGEVDLLATANGFEAADPQLLMSRPYAEDQPTLVTRSDDSQSLPPDLAGKRVAMLYHYLPSETVRKRYPEAQLQLYPSALSAIGAVAFGQADVYLGDSISANYLINRNYLNNVQLTDFARLEVNHFAFAATQGNPRLLNIVNAALGVIPVSEQMTIHRRWSAGGASIPGQSRLHFSDKEQRWLEQHPRLKVAINENYLPLSFINAQGEFRGISSDVLNKISLRTGLKFEVVRGDSVNELIELVKSGKADLLAAFTPSYERENELRFTPPYLTTPFVLVTRIEEGAPNTLDEMAGKKLALIRGNVQREFIIDNFPRIQLVAVENAAEAMALVARGEVDGAVNSLISARYMISRQYLDRLRVTSTVGTLPARVAFATNRGALELYSILDKALLSITPDEMDALTNRWRSEVVINDSYWQRYRPAIIQGFIAAAVLLLLAVGWITYLRGLIRKREQAERALGDQMEFMRVLIDGTPHPIYVRDREGRLMACNSAYLDVFGAAREEVIGKTVIEGVLSTQKVEAQAYHDDYLEVMHEGTARIQDRTLTLPQGTALTIYHWMLPYRGSDGEVAGLISGWIDVSERQHLLEQLREAKDDADDANRAKTTFLATMSHEIRTPMNAVIGMLELAMKKADQGVMDRFSIEVASGAALGLLELIGDILDIARIESGRLSLSPQRANLRVLVDSVARIFEGLARQKRLQLILDLDFKSNRDVLIDPLRFKQIVSNLLSNAIKFTSEGEVRLSVQVASDTDEERLAIRLLIEDTGSGISDEDQQRLFSPFAQASNSNPSARGGSGLGLVISRTLCEMMGGQLTLSSVLGQGTRIEVLLDFPTLAPLPEVEAPVVERVAPTQILDILVVDDYPANRLLLSQQLSYLGHRVSDAEDGAHGLRAWRNQHFDVVITDCNMPVMNGYVLSKAIREEESTQGLAPCLILGFTANAQPEEKARCLEAGMDDCLFKPISLKDLGARLALVAPGVEPPSTREEATIATADIDLSSLEQLTRGDPASIKSLLDDLASSNEQDLARLLELFAKNDLPGLADLAHRVKGGARIVKAHSLIVCCEQLETACNELGGERLTESVDALHLAMERLAETLEAHCA</sequence>
<dbReference type="CDD" id="cd00130">
    <property type="entry name" value="PAS"/>
    <property type="match status" value="1"/>
</dbReference>
<gene>
    <name evidence="25" type="ORF">I8747_08505</name>
</gene>
<dbReference type="CDD" id="cd13707">
    <property type="entry name" value="PBP2_BvgS_D2"/>
    <property type="match status" value="1"/>
</dbReference>
<evidence type="ECO:0000256" key="14">
    <source>
        <dbReference type="ARBA" id="ARBA00023012"/>
    </source>
</evidence>
<keyword evidence="7" id="KW-0808">Transferase</keyword>
<dbReference type="InterPro" id="IPR008207">
    <property type="entry name" value="Sig_transdc_His_kin_Hpt_dom"/>
</dbReference>
<evidence type="ECO:0000259" key="24">
    <source>
        <dbReference type="PROSITE" id="PS50894"/>
    </source>
</evidence>
<evidence type="ECO:0000256" key="3">
    <source>
        <dbReference type="ARBA" id="ARBA00012438"/>
    </source>
</evidence>
<dbReference type="SMART" id="SM00448">
    <property type="entry name" value="REC"/>
    <property type="match status" value="1"/>
</dbReference>
<dbReference type="GO" id="GO:0005886">
    <property type="term" value="C:plasma membrane"/>
    <property type="evidence" value="ECO:0007669"/>
    <property type="project" value="UniProtKB-SubCell"/>
</dbReference>
<dbReference type="SMART" id="SM00388">
    <property type="entry name" value="HisKA"/>
    <property type="match status" value="1"/>
</dbReference>
<evidence type="ECO:0000256" key="4">
    <source>
        <dbReference type="ARBA" id="ARBA00022475"/>
    </source>
</evidence>
<dbReference type="PANTHER" id="PTHR43047:SF72">
    <property type="entry name" value="OSMOSENSING HISTIDINE PROTEIN KINASE SLN1"/>
    <property type="match status" value="1"/>
</dbReference>
<dbReference type="GO" id="GO:0009927">
    <property type="term" value="F:histidine phosphotransfer kinase activity"/>
    <property type="evidence" value="ECO:0007669"/>
    <property type="project" value="TreeGrafter"/>
</dbReference>
<feature type="modified residue" description="4-aspartylphosphate" evidence="17">
    <location>
        <position position="1019"/>
    </location>
</feature>
<dbReference type="CDD" id="cd00082">
    <property type="entry name" value="HisKA"/>
    <property type="match status" value="1"/>
</dbReference>
<feature type="domain" description="HPt" evidence="24">
    <location>
        <begin position="1120"/>
        <end position="1213"/>
    </location>
</feature>
<evidence type="ECO:0000259" key="23">
    <source>
        <dbReference type="PROSITE" id="PS50113"/>
    </source>
</evidence>
<dbReference type="InterPro" id="IPR049871">
    <property type="entry name" value="BvgS-like_periplasmic2"/>
</dbReference>
<dbReference type="SMART" id="SM00062">
    <property type="entry name" value="PBPb"/>
    <property type="match status" value="2"/>
</dbReference>
<feature type="modified residue" description="Phosphohistidine" evidence="16">
    <location>
        <position position="1159"/>
    </location>
</feature>
<dbReference type="CDD" id="cd16922">
    <property type="entry name" value="HATPase_EvgS-ArcB-TorS-like"/>
    <property type="match status" value="1"/>
</dbReference>
<evidence type="ECO:0000313" key="25">
    <source>
        <dbReference type="EMBL" id="MBU4632853.1"/>
    </source>
</evidence>
<dbReference type="PANTHER" id="PTHR43047">
    <property type="entry name" value="TWO-COMPONENT HISTIDINE PROTEIN KINASE"/>
    <property type="match status" value="1"/>
</dbReference>
<keyword evidence="13 18" id="KW-1133">Transmembrane helix</keyword>
<evidence type="ECO:0000256" key="18">
    <source>
        <dbReference type="SAM" id="Phobius"/>
    </source>
</evidence>
<reference evidence="25" key="1">
    <citation type="submission" date="2020-12" db="EMBL/GenBank/DDBJ databases">
        <title>Generalized mutagenesis with transposon Tn5. A laboratory procedure for the identification of genes responsible for a bacterial phenotype and its regulation, illustrated with phenazine production in Pseudomonas chlororaphis.</title>
        <authorList>
            <person name="Muzio F."/>
            <person name="Sobrero P."/>
            <person name="Agaras B."/>
            <person name="Valverde C."/>
        </authorList>
    </citation>
    <scope>NUCLEOTIDE SEQUENCE</scope>
    <source>
        <strain evidence="25">SMMP3</strain>
    </source>
</reference>
<dbReference type="Pfam" id="PF01627">
    <property type="entry name" value="Hpt"/>
    <property type="match status" value="1"/>
</dbReference>
<feature type="domain" description="Histidine kinase" evidence="20">
    <location>
        <begin position="725"/>
        <end position="948"/>
    </location>
</feature>
<dbReference type="Pfam" id="PF00497">
    <property type="entry name" value="SBP_bac_3"/>
    <property type="match status" value="2"/>
</dbReference>
<keyword evidence="14" id="KW-0902">Two-component regulatory system</keyword>
<dbReference type="Proteomes" id="UP000787568">
    <property type="component" value="Unassembled WGS sequence"/>
</dbReference>
<evidence type="ECO:0000313" key="26">
    <source>
        <dbReference type="Proteomes" id="UP000787568"/>
    </source>
</evidence>
<dbReference type="InterPro" id="IPR000014">
    <property type="entry name" value="PAS"/>
</dbReference>
<evidence type="ECO:0000256" key="6">
    <source>
        <dbReference type="ARBA" id="ARBA00022553"/>
    </source>
</evidence>
<dbReference type="AlphaFoldDB" id="A0AAJ0ZHW2"/>
<evidence type="ECO:0000256" key="8">
    <source>
        <dbReference type="ARBA" id="ARBA00022692"/>
    </source>
</evidence>
<dbReference type="InterPro" id="IPR049870">
    <property type="entry name" value="BvgS-like_periplasmic1"/>
</dbReference>
<evidence type="ECO:0000256" key="7">
    <source>
        <dbReference type="ARBA" id="ARBA00022679"/>
    </source>
</evidence>
<evidence type="ECO:0000256" key="13">
    <source>
        <dbReference type="ARBA" id="ARBA00022989"/>
    </source>
</evidence>
<keyword evidence="15 18" id="KW-0472">Membrane</keyword>
<comment type="subcellular location">
    <subcellularLocation>
        <location evidence="2">Cell inner membrane</location>
        <topology evidence="2">Multi-pass membrane protein</topology>
    </subcellularLocation>
</comment>
<feature type="domain" description="Response regulatory" evidence="21">
    <location>
        <begin position="970"/>
        <end position="1089"/>
    </location>
</feature>
<dbReference type="PROSITE" id="PS50113">
    <property type="entry name" value="PAC"/>
    <property type="match status" value="1"/>
</dbReference>
<feature type="signal peptide" evidence="19">
    <location>
        <begin position="1"/>
        <end position="26"/>
    </location>
</feature>
<keyword evidence="4" id="KW-1003">Cell membrane</keyword>
<dbReference type="Pfam" id="PF00989">
    <property type="entry name" value="PAS"/>
    <property type="match status" value="1"/>
</dbReference>
<dbReference type="CDD" id="cd13705">
    <property type="entry name" value="PBP2_BvgS_D1"/>
    <property type="match status" value="1"/>
</dbReference>
<dbReference type="InterPro" id="IPR003594">
    <property type="entry name" value="HATPase_dom"/>
</dbReference>
<keyword evidence="11" id="KW-0418">Kinase</keyword>
<dbReference type="NCBIfam" id="TIGR00229">
    <property type="entry name" value="sensory_box"/>
    <property type="match status" value="1"/>
</dbReference>
<evidence type="ECO:0000256" key="17">
    <source>
        <dbReference type="PROSITE-ProRule" id="PRU00169"/>
    </source>
</evidence>
<evidence type="ECO:0000256" key="11">
    <source>
        <dbReference type="ARBA" id="ARBA00022777"/>
    </source>
</evidence>
<dbReference type="InterPro" id="IPR000700">
    <property type="entry name" value="PAS-assoc_C"/>
</dbReference>
<evidence type="ECO:0000256" key="5">
    <source>
        <dbReference type="ARBA" id="ARBA00022519"/>
    </source>
</evidence>
<dbReference type="GO" id="GO:0006355">
    <property type="term" value="P:regulation of DNA-templated transcription"/>
    <property type="evidence" value="ECO:0007669"/>
    <property type="project" value="InterPro"/>
</dbReference>
<evidence type="ECO:0000259" key="21">
    <source>
        <dbReference type="PROSITE" id="PS50110"/>
    </source>
</evidence>
<comment type="caution">
    <text evidence="25">The sequence shown here is derived from an EMBL/GenBank/DDBJ whole genome shotgun (WGS) entry which is preliminary data.</text>
</comment>
<keyword evidence="8 18" id="KW-0812">Transmembrane</keyword>
<dbReference type="InterPro" id="IPR001789">
    <property type="entry name" value="Sig_transdc_resp-reg_receiver"/>
</dbReference>
<dbReference type="PROSITE" id="PS50894">
    <property type="entry name" value="HPT"/>
    <property type="match status" value="1"/>
</dbReference>
<feature type="domain" description="PAC" evidence="23">
    <location>
        <begin position="654"/>
        <end position="707"/>
    </location>
</feature>
<feature type="domain" description="PAS" evidence="22">
    <location>
        <begin position="579"/>
        <end position="627"/>
    </location>
</feature>
<comment type="catalytic activity">
    <reaction evidence="1">
        <text>ATP + protein L-histidine = ADP + protein N-phospho-L-histidine.</text>
        <dbReference type="EC" id="2.7.13.3"/>
    </reaction>
</comment>
<evidence type="ECO:0000256" key="19">
    <source>
        <dbReference type="SAM" id="SignalP"/>
    </source>
</evidence>
<evidence type="ECO:0000259" key="22">
    <source>
        <dbReference type="PROSITE" id="PS50112"/>
    </source>
</evidence>
<feature type="transmembrane region" description="Helical" evidence="18">
    <location>
        <begin position="540"/>
        <end position="561"/>
    </location>
</feature>
<evidence type="ECO:0000256" key="1">
    <source>
        <dbReference type="ARBA" id="ARBA00000085"/>
    </source>
</evidence>
<evidence type="ECO:0000256" key="2">
    <source>
        <dbReference type="ARBA" id="ARBA00004429"/>
    </source>
</evidence>
<dbReference type="SMART" id="SM00091">
    <property type="entry name" value="PAS"/>
    <property type="match status" value="1"/>
</dbReference>
<evidence type="ECO:0000256" key="16">
    <source>
        <dbReference type="PROSITE-ProRule" id="PRU00110"/>
    </source>
</evidence>
<dbReference type="SMART" id="SM00387">
    <property type="entry name" value="HATPase_c"/>
    <property type="match status" value="1"/>
</dbReference>
<evidence type="ECO:0000256" key="10">
    <source>
        <dbReference type="ARBA" id="ARBA00022741"/>
    </source>
</evidence>
<dbReference type="InterPro" id="IPR001638">
    <property type="entry name" value="Solute-binding_3/MltF_N"/>
</dbReference>
<accession>A0AAJ0ZHW2</accession>
<dbReference type="InterPro" id="IPR013767">
    <property type="entry name" value="PAS_fold"/>
</dbReference>